<sequence>MLSRVAESLYWISRYIERTDGMLRMLKINYAASQDAVSEFSWSPVIRIFCGPKWAGFDGSEFNSRAVLLYMVTERKNPNSIMNIVTQVRENARSVQDHITKDVWQCLNEYYHTVKDPKLIAMLKKEDPISVLDILIKQGMLFYGTTEITMPRNEGSSFMRIGKYLERSIQSVNILDSKFGSVDHNPDLLTNATYWKHLLLSIGGYELYLKTYRQGFEAENVLEQVVLNNEFPRSVIYSLNHLNRYFERLKEDGQIYNAANLIFLIGRLQSKVKYTSTKGLKKGDLHIYLAEIKSELYSIGNAINQTCFNLS</sequence>
<dbReference type="AlphaFoldDB" id="A0A3D8LIA5"/>
<dbReference type="PANTHER" id="PTHR34595">
    <property type="entry name" value="BLR5612 PROTEIN"/>
    <property type="match status" value="1"/>
</dbReference>
<organism evidence="2 3">
    <name type="scientific">Pontibacter diazotrophicus</name>
    <dbReference type="NCBI Taxonomy" id="1400979"/>
    <lineage>
        <taxon>Bacteria</taxon>
        <taxon>Pseudomonadati</taxon>
        <taxon>Bacteroidota</taxon>
        <taxon>Cytophagia</taxon>
        <taxon>Cytophagales</taxon>
        <taxon>Hymenobacteraceae</taxon>
        <taxon>Pontibacter</taxon>
    </lineage>
</organism>
<dbReference type="RefSeq" id="WP_115563698.1">
    <property type="nucleotide sequence ID" value="NZ_QRGR01000001.1"/>
</dbReference>
<feature type="domain" description="DUF403" evidence="1">
    <location>
        <begin position="1"/>
        <end position="307"/>
    </location>
</feature>
<keyword evidence="3" id="KW-1185">Reference proteome</keyword>
<dbReference type="EMBL" id="QRGR01000001">
    <property type="protein sequence ID" value="RDV17179.1"/>
    <property type="molecule type" value="Genomic_DNA"/>
</dbReference>
<dbReference type="Pfam" id="PF04168">
    <property type="entry name" value="Alpha-E"/>
    <property type="match status" value="1"/>
</dbReference>
<accession>A0A3D8LIA5</accession>
<dbReference type="InterPro" id="IPR051680">
    <property type="entry name" value="ATP-dep_Glu-Cys_Ligase-2"/>
</dbReference>
<dbReference type="InterPro" id="IPR007296">
    <property type="entry name" value="DUF403"/>
</dbReference>
<comment type="caution">
    <text evidence="2">The sequence shown here is derived from an EMBL/GenBank/DDBJ whole genome shotgun (WGS) entry which is preliminary data.</text>
</comment>
<evidence type="ECO:0000259" key="1">
    <source>
        <dbReference type="Pfam" id="PF04168"/>
    </source>
</evidence>
<dbReference type="Proteomes" id="UP000256708">
    <property type="component" value="Unassembled WGS sequence"/>
</dbReference>
<dbReference type="PANTHER" id="PTHR34595:SF7">
    <property type="entry name" value="SLL1039 PROTEIN"/>
    <property type="match status" value="1"/>
</dbReference>
<reference evidence="3" key="1">
    <citation type="submission" date="2018-08" db="EMBL/GenBank/DDBJ databases">
        <authorList>
            <person name="Liu Z.-W."/>
            <person name="Du Z.-J."/>
        </authorList>
    </citation>
    <scope>NUCLEOTIDE SEQUENCE [LARGE SCALE GENOMIC DNA]</scope>
    <source>
        <strain evidence="3">H4X</strain>
    </source>
</reference>
<evidence type="ECO:0000313" key="2">
    <source>
        <dbReference type="EMBL" id="RDV17179.1"/>
    </source>
</evidence>
<protein>
    <submittedName>
        <fullName evidence="2">Alpha-E domain-containing protein</fullName>
    </submittedName>
</protein>
<evidence type="ECO:0000313" key="3">
    <source>
        <dbReference type="Proteomes" id="UP000256708"/>
    </source>
</evidence>
<gene>
    <name evidence="2" type="ORF">DXT99_01325</name>
</gene>
<dbReference type="OrthoDB" id="9803532at2"/>
<name>A0A3D8LIA5_9BACT</name>
<proteinExistence type="predicted"/>